<dbReference type="AlphaFoldDB" id="A0A804NQY4"/>
<dbReference type="EnsemblPlants" id="Zm00001eb179220_T001">
    <property type="protein sequence ID" value="Zm00001eb179220_P001"/>
    <property type="gene ID" value="Zm00001eb179220"/>
</dbReference>
<proteinExistence type="predicted"/>
<feature type="compositionally biased region" description="Low complexity" evidence="1">
    <location>
        <begin position="56"/>
        <end position="65"/>
    </location>
</feature>
<sequence>MLHQSVSSYQASEDDLAVYYTIHCWLLPRQSILSGVTGEGLGVMVQPSAVSSGSTPDVADAQAPPADKDDDDDVNSAYHSDKKTMCSTEKLPVLINWNQHHRCQHLWLICVIAPVDGAASCCSFGQTSTFWNC</sequence>
<evidence type="ECO:0000313" key="2">
    <source>
        <dbReference type="EnsemblPlants" id="Zm00001eb179220_P001"/>
    </source>
</evidence>
<keyword evidence="3" id="KW-1185">Reference proteome</keyword>
<dbReference type="InParanoid" id="A0A804NQY4"/>
<reference evidence="3" key="1">
    <citation type="journal article" date="2009" name="Science">
        <title>The B73 maize genome: complexity, diversity, and dynamics.</title>
        <authorList>
            <person name="Schnable P.S."/>
            <person name="Ware D."/>
            <person name="Fulton R.S."/>
            <person name="Stein J.C."/>
            <person name="Wei F."/>
            <person name="Pasternak S."/>
            <person name="Liang C."/>
            <person name="Zhang J."/>
            <person name="Fulton L."/>
            <person name="Graves T.A."/>
            <person name="Minx P."/>
            <person name="Reily A.D."/>
            <person name="Courtney L."/>
            <person name="Kruchowski S.S."/>
            <person name="Tomlinson C."/>
            <person name="Strong C."/>
            <person name="Delehaunty K."/>
            <person name="Fronick C."/>
            <person name="Courtney B."/>
            <person name="Rock S.M."/>
            <person name="Belter E."/>
            <person name="Du F."/>
            <person name="Kim K."/>
            <person name="Abbott R.M."/>
            <person name="Cotton M."/>
            <person name="Levy A."/>
            <person name="Marchetto P."/>
            <person name="Ochoa K."/>
            <person name="Jackson S.M."/>
            <person name="Gillam B."/>
            <person name="Chen W."/>
            <person name="Yan L."/>
            <person name="Higginbotham J."/>
            <person name="Cardenas M."/>
            <person name="Waligorski J."/>
            <person name="Applebaum E."/>
            <person name="Phelps L."/>
            <person name="Falcone J."/>
            <person name="Kanchi K."/>
            <person name="Thane T."/>
            <person name="Scimone A."/>
            <person name="Thane N."/>
            <person name="Henke J."/>
            <person name="Wang T."/>
            <person name="Ruppert J."/>
            <person name="Shah N."/>
            <person name="Rotter K."/>
            <person name="Hodges J."/>
            <person name="Ingenthron E."/>
            <person name="Cordes M."/>
            <person name="Kohlberg S."/>
            <person name="Sgro J."/>
            <person name="Delgado B."/>
            <person name="Mead K."/>
            <person name="Chinwalla A."/>
            <person name="Leonard S."/>
            <person name="Crouse K."/>
            <person name="Collura K."/>
            <person name="Kudrna D."/>
            <person name="Currie J."/>
            <person name="He R."/>
            <person name="Angelova A."/>
            <person name="Rajasekar S."/>
            <person name="Mueller T."/>
            <person name="Lomeli R."/>
            <person name="Scara G."/>
            <person name="Ko A."/>
            <person name="Delaney K."/>
            <person name="Wissotski M."/>
            <person name="Lopez G."/>
            <person name="Campos D."/>
            <person name="Braidotti M."/>
            <person name="Ashley E."/>
            <person name="Golser W."/>
            <person name="Kim H."/>
            <person name="Lee S."/>
            <person name="Lin J."/>
            <person name="Dujmic Z."/>
            <person name="Kim W."/>
            <person name="Talag J."/>
            <person name="Zuccolo A."/>
            <person name="Fan C."/>
            <person name="Sebastian A."/>
            <person name="Kramer M."/>
            <person name="Spiegel L."/>
            <person name="Nascimento L."/>
            <person name="Zutavern T."/>
            <person name="Miller B."/>
            <person name="Ambroise C."/>
            <person name="Muller S."/>
            <person name="Spooner W."/>
            <person name="Narechania A."/>
            <person name="Ren L."/>
            <person name="Wei S."/>
            <person name="Kumari S."/>
            <person name="Faga B."/>
            <person name="Levy M.J."/>
            <person name="McMahan L."/>
            <person name="Van Buren P."/>
            <person name="Vaughn M.W."/>
            <person name="Ying K."/>
            <person name="Yeh C.-T."/>
            <person name="Emrich S.J."/>
            <person name="Jia Y."/>
            <person name="Kalyanaraman A."/>
            <person name="Hsia A.-P."/>
            <person name="Barbazuk W.B."/>
            <person name="Baucom R.S."/>
            <person name="Brutnell T.P."/>
            <person name="Carpita N.C."/>
            <person name="Chaparro C."/>
            <person name="Chia J.-M."/>
            <person name="Deragon J.-M."/>
            <person name="Estill J.C."/>
            <person name="Fu Y."/>
            <person name="Jeddeloh J.A."/>
            <person name="Han Y."/>
            <person name="Lee H."/>
            <person name="Li P."/>
            <person name="Lisch D.R."/>
            <person name="Liu S."/>
            <person name="Liu Z."/>
            <person name="Nagel D.H."/>
            <person name="McCann M.C."/>
            <person name="SanMiguel P."/>
            <person name="Myers A.M."/>
            <person name="Nettleton D."/>
            <person name="Nguyen J."/>
            <person name="Penning B.W."/>
            <person name="Ponnala L."/>
            <person name="Schneider K.L."/>
            <person name="Schwartz D.C."/>
            <person name="Sharma A."/>
            <person name="Soderlund C."/>
            <person name="Springer N.M."/>
            <person name="Sun Q."/>
            <person name="Wang H."/>
            <person name="Waterman M."/>
            <person name="Westerman R."/>
            <person name="Wolfgruber T.K."/>
            <person name="Yang L."/>
            <person name="Yu Y."/>
            <person name="Zhang L."/>
            <person name="Zhou S."/>
            <person name="Zhu Q."/>
            <person name="Bennetzen J.L."/>
            <person name="Dawe R.K."/>
            <person name="Jiang J."/>
            <person name="Jiang N."/>
            <person name="Presting G.G."/>
            <person name="Wessler S.R."/>
            <person name="Aluru S."/>
            <person name="Martienssen R.A."/>
            <person name="Clifton S.W."/>
            <person name="McCombie W.R."/>
            <person name="Wing R.A."/>
            <person name="Wilson R.K."/>
        </authorList>
    </citation>
    <scope>NUCLEOTIDE SEQUENCE [LARGE SCALE GENOMIC DNA]</scope>
    <source>
        <strain evidence="3">cv. B73</strain>
    </source>
</reference>
<dbReference type="Proteomes" id="UP000007305">
    <property type="component" value="Chromosome 4"/>
</dbReference>
<accession>A0A804NQY4</accession>
<reference evidence="2" key="3">
    <citation type="submission" date="2021-05" db="UniProtKB">
        <authorList>
            <consortium name="EnsemblPlants"/>
        </authorList>
    </citation>
    <scope>IDENTIFICATION</scope>
    <source>
        <strain evidence="2">cv. B73</strain>
    </source>
</reference>
<protein>
    <submittedName>
        <fullName evidence="2">Uncharacterized protein</fullName>
    </submittedName>
</protein>
<evidence type="ECO:0000313" key="3">
    <source>
        <dbReference type="Proteomes" id="UP000007305"/>
    </source>
</evidence>
<organism evidence="2 3">
    <name type="scientific">Zea mays</name>
    <name type="common">Maize</name>
    <dbReference type="NCBI Taxonomy" id="4577"/>
    <lineage>
        <taxon>Eukaryota</taxon>
        <taxon>Viridiplantae</taxon>
        <taxon>Streptophyta</taxon>
        <taxon>Embryophyta</taxon>
        <taxon>Tracheophyta</taxon>
        <taxon>Spermatophyta</taxon>
        <taxon>Magnoliopsida</taxon>
        <taxon>Liliopsida</taxon>
        <taxon>Poales</taxon>
        <taxon>Poaceae</taxon>
        <taxon>PACMAD clade</taxon>
        <taxon>Panicoideae</taxon>
        <taxon>Andropogonodae</taxon>
        <taxon>Andropogoneae</taxon>
        <taxon>Tripsacinae</taxon>
        <taxon>Zea</taxon>
    </lineage>
</organism>
<dbReference type="Gramene" id="Zm00001eb179220_T001">
    <property type="protein sequence ID" value="Zm00001eb179220_P001"/>
    <property type="gene ID" value="Zm00001eb179220"/>
</dbReference>
<evidence type="ECO:0000256" key="1">
    <source>
        <dbReference type="SAM" id="MobiDB-lite"/>
    </source>
</evidence>
<feature type="region of interest" description="Disordered" evidence="1">
    <location>
        <begin position="47"/>
        <end position="79"/>
    </location>
</feature>
<name>A0A804NQY4_MAIZE</name>
<reference evidence="2" key="2">
    <citation type="submission" date="2019-07" db="EMBL/GenBank/DDBJ databases">
        <authorList>
            <person name="Seetharam A."/>
            <person name="Woodhouse M."/>
            <person name="Cannon E."/>
        </authorList>
    </citation>
    <scope>NUCLEOTIDE SEQUENCE [LARGE SCALE GENOMIC DNA]</scope>
    <source>
        <strain evidence="2">cv. B73</strain>
    </source>
</reference>